<accession>A0A9N9BMA3</accession>
<dbReference type="EMBL" id="CAJVPZ010006453">
    <property type="protein sequence ID" value="CAG8573871.1"/>
    <property type="molecule type" value="Genomic_DNA"/>
</dbReference>
<evidence type="ECO:0000313" key="1">
    <source>
        <dbReference type="EMBL" id="CAG8573871.1"/>
    </source>
</evidence>
<dbReference type="Gene3D" id="1.20.930.20">
    <property type="entry name" value="Adaptor protein Cbl, N-terminal domain"/>
    <property type="match status" value="1"/>
</dbReference>
<dbReference type="Proteomes" id="UP000789396">
    <property type="component" value="Unassembled WGS sequence"/>
</dbReference>
<sequence>MATKAEISPEIIPTIRPELDEFIEGAVNITNTLSSFVPILGTVTSLINDIFTIHENAQSNKKMSRSIINRIASVEPIIKFLKSPSEYSENFQNLQCQELDPTTRSNFAKGSVT</sequence>
<proteinExistence type="predicted"/>
<dbReference type="InterPro" id="IPR036537">
    <property type="entry name" value="Adaptor_Cbl_N_dom_sf"/>
</dbReference>
<dbReference type="AlphaFoldDB" id="A0A9N9BMA3"/>
<gene>
    <name evidence="1" type="ORF">RFULGI_LOCUS5570</name>
</gene>
<keyword evidence="2" id="KW-1185">Reference proteome</keyword>
<protein>
    <submittedName>
        <fullName evidence="1">7084_t:CDS:1</fullName>
    </submittedName>
</protein>
<name>A0A9N9BMA3_9GLOM</name>
<reference evidence="1" key="1">
    <citation type="submission" date="2021-06" db="EMBL/GenBank/DDBJ databases">
        <authorList>
            <person name="Kallberg Y."/>
            <person name="Tangrot J."/>
            <person name="Rosling A."/>
        </authorList>
    </citation>
    <scope>NUCLEOTIDE SEQUENCE</scope>
    <source>
        <strain evidence="1">IN212</strain>
    </source>
</reference>
<comment type="caution">
    <text evidence="1">The sequence shown here is derived from an EMBL/GenBank/DDBJ whole genome shotgun (WGS) entry which is preliminary data.</text>
</comment>
<dbReference type="OrthoDB" id="2429624at2759"/>
<evidence type="ECO:0000313" key="2">
    <source>
        <dbReference type="Proteomes" id="UP000789396"/>
    </source>
</evidence>
<organism evidence="1 2">
    <name type="scientific">Racocetra fulgida</name>
    <dbReference type="NCBI Taxonomy" id="60492"/>
    <lineage>
        <taxon>Eukaryota</taxon>
        <taxon>Fungi</taxon>
        <taxon>Fungi incertae sedis</taxon>
        <taxon>Mucoromycota</taxon>
        <taxon>Glomeromycotina</taxon>
        <taxon>Glomeromycetes</taxon>
        <taxon>Diversisporales</taxon>
        <taxon>Gigasporaceae</taxon>
        <taxon>Racocetra</taxon>
    </lineage>
</organism>
<dbReference type="GO" id="GO:0007166">
    <property type="term" value="P:cell surface receptor signaling pathway"/>
    <property type="evidence" value="ECO:0007669"/>
    <property type="project" value="InterPro"/>
</dbReference>